<dbReference type="InterPro" id="IPR045767">
    <property type="entry name" value="DUF6134"/>
</dbReference>
<keyword evidence="3" id="KW-1185">Reference proteome</keyword>
<dbReference type="AlphaFoldDB" id="A0A255XWN1"/>
<organism evidence="2 3">
    <name type="scientific">Elstera cyanobacteriorum</name>
    <dbReference type="NCBI Taxonomy" id="2022747"/>
    <lineage>
        <taxon>Bacteria</taxon>
        <taxon>Pseudomonadati</taxon>
        <taxon>Pseudomonadota</taxon>
        <taxon>Alphaproteobacteria</taxon>
        <taxon>Rhodospirillales</taxon>
        <taxon>Rhodospirillaceae</taxon>
        <taxon>Elstera</taxon>
    </lineage>
</organism>
<feature type="signal peptide" evidence="1">
    <location>
        <begin position="1"/>
        <end position="23"/>
    </location>
</feature>
<proteinExistence type="predicted"/>
<dbReference type="OrthoDB" id="6086999at2"/>
<dbReference type="RefSeq" id="WP_094407216.1">
    <property type="nucleotide sequence ID" value="NZ_BMJZ01000007.1"/>
</dbReference>
<evidence type="ECO:0000313" key="3">
    <source>
        <dbReference type="Proteomes" id="UP000216361"/>
    </source>
</evidence>
<name>A0A255XWN1_9PROT</name>
<feature type="chain" id="PRO_5012536028" description="DUF3108 domain-containing protein" evidence="1">
    <location>
        <begin position="24"/>
        <end position="237"/>
    </location>
</feature>
<protein>
    <recommendedName>
        <fullName evidence="4">DUF3108 domain-containing protein</fullName>
    </recommendedName>
</protein>
<sequence length="237" mass="25600">MIRQVLAALAICLGGLISLPAAATSREIFFTVERNGTPFGTHSLRFETTPQALTVSVAIDLKVDFGPITVFRYTHRNREVWTAGAGGLRLAALDTQTDDDGATFRTAGVALGQGFRLSEGEATGVLPGDIVPTSYWHRASLERRAWLDTQSGRLRQVRVQPLGPESVTVAGQPVTANRYRVTGDLEMDLWYLPNGEWAGLEFSARGSLIRYRRQTPADVAVLPEGVKPAPALASAAP</sequence>
<evidence type="ECO:0000313" key="2">
    <source>
        <dbReference type="EMBL" id="OYQ21427.1"/>
    </source>
</evidence>
<comment type="caution">
    <text evidence="2">The sequence shown here is derived from an EMBL/GenBank/DDBJ whole genome shotgun (WGS) entry which is preliminary data.</text>
</comment>
<dbReference type="Proteomes" id="UP000216361">
    <property type="component" value="Unassembled WGS sequence"/>
</dbReference>
<gene>
    <name evidence="2" type="ORF">CHR90_02020</name>
</gene>
<evidence type="ECO:0000256" key="1">
    <source>
        <dbReference type="SAM" id="SignalP"/>
    </source>
</evidence>
<evidence type="ECO:0008006" key="4">
    <source>
        <dbReference type="Google" id="ProtNLM"/>
    </source>
</evidence>
<dbReference type="EMBL" id="NOXS01000022">
    <property type="protein sequence ID" value="OYQ21427.1"/>
    <property type="molecule type" value="Genomic_DNA"/>
</dbReference>
<keyword evidence="1" id="KW-0732">Signal</keyword>
<dbReference type="Pfam" id="PF19630">
    <property type="entry name" value="DUF6134"/>
    <property type="match status" value="1"/>
</dbReference>
<reference evidence="2 3" key="1">
    <citation type="submission" date="2017-07" db="EMBL/GenBank/DDBJ databases">
        <title>Elstera cyanobacteriorum sp. nov., a novel bacterium isolated from cyanobacterial aggregates in a eutrophic lake.</title>
        <authorList>
            <person name="Cai H."/>
        </authorList>
    </citation>
    <scope>NUCLEOTIDE SEQUENCE [LARGE SCALE GENOMIC DNA]</scope>
    <source>
        <strain evidence="2 3">TH019</strain>
    </source>
</reference>
<accession>A0A255XWN1</accession>